<dbReference type="Gene3D" id="6.10.340.10">
    <property type="match status" value="1"/>
</dbReference>
<dbReference type="Gene3D" id="3.30.565.10">
    <property type="entry name" value="Histidine kinase-like ATPase, C-terminal domain"/>
    <property type="match status" value="1"/>
</dbReference>
<dbReference type="EC" id="2.7.13.3" evidence="3"/>
<feature type="transmembrane region" description="Helical" evidence="11">
    <location>
        <begin position="12"/>
        <end position="30"/>
    </location>
</feature>
<evidence type="ECO:0000259" key="13">
    <source>
        <dbReference type="PROSITE" id="PS50885"/>
    </source>
</evidence>
<evidence type="ECO:0000313" key="15">
    <source>
        <dbReference type="Proteomes" id="UP000298460"/>
    </source>
</evidence>
<dbReference type="PROSITE" id="PS50885">
    <property type="entry name" value="HAMP"/>
    <property type="match status" value="1"/>
</dbReference>
<dbReference type="InterPro" id="IPR003594">
    <property type="entry name" value="HATPase_dom"/>
</dbReference>
<evidence type="ECO:0000259" key="12">
    <source>
        <dbReference type="PROSITE" id="PS50109"/>
    </source>
</evidence>
<comment type="catalytic activity">
    <reaction evidence="1">
        <text>ATP + protein L-histidine = ADP + protein N-phospho-L-histidine.</text>
        <dbReference type="EC" id="2.7.13.3"/>
    </reaction>
</comment>
<organism evidence="14 15">
    <name type="scientific">Desulfosporosinus fructosivorans</name>
    <dbReference type="NCBI Taxonomy" id="2018669"/>
    <lineage>
        <taxon>Bacteria</taxon>
        <taxon>Bacillati</taxon>
        <taxon>Bacillota</taxon>
        <taxon>Clostridia</taxon>
        <taxon>Eubacteriales</taxon>
        <taxon>Desulfitobacteriaceae</taxon>
        <taxon>Desulfosporosinus</taxon>
    </lineage>
</organism>
<evidence type="ECO:0000256" key="6">
    <source>
        <dbReference type="ARBA" id="ARBA00022692"/>
    </source>
</evidence>
<dbReference type="InterPro" id="IPR050428">
    <property type="entry name" value="TCS_sensor_his_kinase"/>
</dbReference>
<dbReference type="Pfam" id="PF00512">
    <property type="entry name" value="HisKA"/>
    <property type="match status" value="1"/>
</dbReference>
<evidence type="ECO:0000256" key="1">
    <source>
        <dbReference type="ARBA" id="ARBA00000085"/>
    </source>
</evidence>
<dbReference type="CDD" id="cd00075">
    <property type="entry name" value="HATPase"/>
    <property type="match status" value="1"/>
</dbReference>
<keyword evidence="4" id="KW-0597">Phosphoprotein</keyword>
<evidence type="ECO:0000256" key="3">
    <source>
        <dbReference type="ARBA" id="ARBA00012438"/>
    </source>
</evidence>
<evidence type="ECO:0000256" key="4">
    <source>
        <dbReference type="ARBA" id="ARBA00022553"/>
    </source>
</evidence>
<sequence length="460" mass="50611">MRIWQSLRARLVFSYIVLTFLLLSFVGYVFSNAMSLYAVSVQNAQKNQYAQQAAIMLKDANARNLSPAETLALLRENLPGIDIEPVVTPSLNNLMGPGPGLFEDETLLQTKMLFLSISKPPGDGSFILQSVTENNGSPSISFYRFAWPTSAFALLSHLYVQILEVLGLALVLSGVIGWLLSRWIGKPLAQLASATETVAAGNFLELVNRPGIFELDRVVEQFNKMVLQLRISFRSLAAERDTAQRFAADAAHELKTPVATLRAYQDVITEHPERLEQALPALGRQVERMEQIISGLLQMATLDKGDTLALEVADLCAFIKRLEPIYEALAAECGHRLTTVCPEAPVQVMLNQRLLELALDNLMDNACKYTPPSGMVSLTLQVDENEALIIVQDSGKGIPPDESPYIFDRFRRGIDTQSIPGTGLGLAIVQESLKRMGGTVSLESQIGLGAKFLIRLPLNR</sequence>
<keyword evidence="6 11" id="KW-0812">Transmembrane</keyword>
<dbReference type="AlphaFoldDB" id="A0A4Z0QYE6"/>
<dbReference type="InterPro" id="IPR036890">
    <property type="entry name" value="HATPase_C_sf"/>
</dbReference>
<keyword evidence="9" id="KW-0902">Two-component regulatory system</keyword>
<evidence type="ECO:0000256" key="11">
    <source>
        <dbReference type="SAM" id="Phobius"/>
    </source>
</evidence>
<dbReference type="SMART" id="SM00304">
    <property type="entry name" value="HAMP"/>
    <property type="match status" value="1"/>
</dbReference>
<feature type="domain" description="Histidine kinase" evidence="12">
    <location>
        <begin position="249"/>
        <end position="460"/>
    </location>
</feature>
<keyword evidence="7 14" id="KW-0418">Kinase</keyword>
<evidence type="ECO:0000313" key="14">
    <source>
        <dbReference type="EMBL" id="TGE35538.1"/>
    </source>
</evidence>
<dbReference type="SUPFAM" id="SSF47384">
    <property type="entry name" value="Homodimeric domain of signal transducing histidine kinase"/>
    <property type="match status" value="1"/>
</dbReference>
<dbReference type="GO" id="GO:0005886">
    <property type="term" value="C:plasma membrane"/>
    <property type="evidence" value="ECO:0007669"/>
    <property type="project" value="TreeGrafter"/>
</dbReference>
<dbReference type="Proteomes" id="UP000298460">
    <property type="component" value="Unassembled WGS sequence"/>
</dbReference>
<dbReference type="InterPro" id="IPR005467">
    <property type="entry name" value="His_kinase_dom"/>
</dbReference>
<gene>
    <name evidence="14" type="ORF">E4K67_24795</name>
</gene>
<dbReference type="EMBL" id="SPQQ01000013">
    <property type="protein sequence ID" value="TGE35538.1"/>
    <property type="molecule type" value="Genomic_DNA"/>
</dbReference>
<comment type="caution">
    <text evidence="14">The sequence shown here is derived from an EMBL/GenBank/DDBJ whole genome shotgun (WGS) entry which is preliminary data.</text>
</comment>
<dbReference type="InterPro" id="IPR003660">
    <property type="entry name" value="HAMP_dom"/>
</dbReference>
<dbReference type="SUPFAM" id="SSF55874">
    <property type="entry name" value="ATPase domain of HSP90 chaperone/DNA topoisomerase II/histidine kinase"/>
    <property type="match status" value="1"/>
</dbReference>
<evidence type="ECO:0000256" key="8">
    <source>
        <dbReference type="ARBA" id="ARBA00022989"/>
    </source>
</evidence>
<dbReference type="GO" id="GO:0000155">
    <property type="term" value="F:phosphorelay sensor kinase activity"/>
    <property type="evidence" value="ECO:0007669"/>
    <property type="project" value="InterPro"/>
</dbReference>
<name>A0A4Z0QYE6_9FIRM</name>
<dbReference type="OrthoDB" id="9813151at2"/>
<dbReference type="PANTHER" id="PTHR45436:SF5">
    <property type="entry name" value="SENSOR HISTIDINE KINASE TRCS"/>
    <property type="match status" value="1"/>
</dbReference>
<evidence type="ECO:0000256" key="2">
    <source>
        <dbReference type="ARBA" id="ARBA00004370"/>
    </source>
</evidence>
<dbReference type="Pfam" id="PF02518">
    <property type="entry name" value="HATPase_c"/>
    <property type="match status" value="1"/>
</dbReference>
<evidence type="ECO:0000256" key="10">
    <source>
        <dbReference type="ARBA" id="ARBA00023136"/>
    </source>
</evidence>
<feature type="domain" description="HAMP" evidence="13">
    <location>
        <begin position="182"/>
        <end position="234"/>
    </location>
</feature>
<dbReference type="SMART" id="SM00388">
    <property type="entry name" value="HisKA"/>
    <property type="match status" value="1"/>
</dbReference>
<dbReference type="RefSeq" id="WP_135551652.1">
    <property type="nucleotide sequence ID" value="NZ_SPQQ01000013.1"/>
</dbReference>
<reference evidence="14 15" key="1">
    <citation type="submission" date="2019-03" db="EMBL/GenBank/DDBJ databases">
        <title>Draft Genome Sequence of Desulfosporosinus fructosivorans Strain 63.6F, Isolated from Marine Sediment in the Baltic Sea.</title>
        <authorList>
            <person name="Hausmann B."/>
            <person name="Vandieken V."/>
            <person name="Pjevac P."/>
            <person name="Schreck K."/>
            <person name="Herbold C.W."/>
            <person name="Loy A."/>
        </authorList>
    </citation>
    <scope>NUCLEOTIDE SEQUENCE [LARGE SCALE GENOMIC DNA]</scope>
    <source>
        <strain evidence="14 15">63.6F</strain>
    </source>
</reference>
<feature type="transmembrane region" description="Helical" evidence="11">
    <location>
        <begin position="158"/>
        <end position="180"/>
    </location>
</feature>
<evidence type="ECO:0000256" key="9">
    <source>
        <dbReference type="ARBA" id="ARBA00023012"/>
    </source>
</evidence>
<dbReference type="PRINTS" id="PR00344">
    <property type="entry name" value="BCTRLSENSOR"/>
</dbReference>
<proteinExistence type="predicted"/>
<evidence type="ECO:0000256" key="7">
    <source>
        <dbReference type="ARBA" id="ARBA00022777"/>
    </source>
</evidence>
<dbReference type="InterPro" id="IPR003661">
    <property type="entry name" value="HisK_dim/P_dom"/>
</dbReference>
<dbReference type="SMART" id="SM00387">
    <property type="entry name" value="HATPase_c"/>
    <property type="match status" value="1"/>
</dbReference>
<keyword evidence="10 11" id="KW-0472">Membrane</keyword>
<dbReference type="CDD" id="cd06225">
    <property type="entry name" value="HAMP"/>
    <property type="match status" value="1"/>
</dbReference>
<dbReference type="PROSITE" id="PS50109">
    <property type="entry name" value="HIS_KIN"/>
    <property type="match status" value="1"/>
</dbReference>
<dbReference type="InterPro" id="IPR036097">
    <property type="entry name" value="HisK_dim/P_sf"/>
</dbReference>
<keyword evidence="15" id="KW-1185">Reference proteome</keyword>
<dbReference type="InterPro" id="IPR004358">
    <property type="entry name" value="Sig_transdc_His_kin-like_C"/>
</dbReference>
<accession>A0A4Z0QYE6</accession>
<keyword evidence="8 11" id="KW-1133">Transmembrane helix</keyword>
<dbReference type="PANTHER" id="PTHR45436">
    <property type="entry name" value="SENSOR HISTIDINE KINASE YKOH"/>
    <property type="match status" value="1"/>
</dbReference>
<dbReference type="Gene3D" id="1.10.287.130">
    <property type="match status" value="1"/>
</dbReference>
<comment type="subcellular location">
    <subcellularLocation>
        <location evidence="2">Membrane</location>
    </subcellularLocation>
</comment>
<dbReference type="Pfam" id="PF00672">
    <property type="entry name" value="HAMP"/>
    <property type="match status" value="1"/>
</dbReference>
<dbReference type="CDD" id="cd00082">
    <property type="entry name" value="HisKA"/>
    <property type="match status" value="1"/>
</dbReference>
<protein>
    <recommendedName>
        <fullName evidence="3">histidine kinase</fullName>
        <ecNumber evidence="3">2.7.13.3</ecNumber>
    </recommendedName>
</protein>
<keyword evidence="5" id="KW-0808">Transferase</keyword>
<evidence type="ECO:0000256" key="5">
    <source>
        <dbReference type="ARBA" id="ARBA00022679"/>
    </source>
</evidence>